<organism evidence="2 3">
    <name type="scientific">Roridomyces roridus</name>
    <dbReference type="NCBI Taxonomy" id="1738132"/>
    <lineage>
        <taxon>Eukaryota</taxon>
        <taxon>Fungi</taxon>
        <taxon>Dikarya</taxon>
        <taxon>Basidiomycota</taxon>
        <taxon>Agaricomycotina</taxon>
        <taxon>Agaricomycetes</taxon>
        <taxon>Agaricomycetidae</taxon>
        <taxon>Agaricales</taxon>
        <taxon>Marasmiineae</taxon>
        <taxon>Mycenaceae</taxon>
        <taxon>Roridomyces</taxon>
    </lineage>
</organism>
<protein>
    <recommendedName>
        <fullName evidence="4">SWIM-type domain-containing protein</fullName>
    </recommendedName>
</protein>
<sequence length="344" mass="40054">MYIFCHQRGLREVWAYMWTAWYRPEKYKLWARSTQPERIGHWRTNMGLENFFRYLKHDTLRFLLHPRLDQVIFLVVTEVLPTFIAKMQIFDPAYRPGRAPELTPFQVAFKRNWKKLSERALGSHTYDTDVSRWTCNCGQQKYNPYILCKHLVQAVAPPPPHFFTEVVRRRVIPFYYHPSLTLKDGSELPEPDITRSVSNGDSIQLITPDLNAAAPAQRGSKRKRRAEPLLTTPPPIPSSVQPHADSDAMEEDTEMAETREWLNERLTKLKAGVAVLQRQLENPVPSPIWLKSMRRANIGKDLAEMAQDVRHFTETGRGERSTTWARKGDKDSGRYTRNTMGYID</sequence>
<evidence type="ECO:0000256" key="1">
    <source>
        <dbReference type="SAM" id="MobiDB-lite"/>
    </source>
</evidence>
<evidence type="ECO:0000313" key="2">
    <source>
        <dbReference type="EMBL" id="KAJ7619328.1"/>
    </source>
</evidence>
<evidence type="ECO:0008006" key="4">
    <source>
        <dbReference type="Google" id="ProtNLM"/>
    </source>
</evidence>
<feature type="region of interest" description="Disordered" evidence="1">
    <location>
        <begin position="315"/>
        <end position="344"/>
    </location>
</feature>
<feature type="compositionally biased region" description="Polar residues" evidence="1">
    <location>
        <begin position="335"/>
        <end position="344"/>
    </location>
</feature>
<dbReference type="AlphaFoldDB" id="A0AAD7BFA6"/>
<feature type="compositionally biased region" description="Basic and acidic residues" evidence="1">
    <location>
        <begin position="315"/>
        <end position="334"/>
    </location>
</feature>
<gene>
    <name evidence="2" type="ORF">FB45DRAFT_980994</name>
</gene>
<dbReference type="EMBL" id="JARKIF010000018">
    <property type="protein sequence ID" value="KAJ7619328.1"/>
    <property type="molecule type" value="Genomic_DNA"/>
</dbReference>
<evidence type="ECO:0000313" key="3">
    <source>
        <dbReference type="Proteomes" id="UP001221142"/>
    </source>
</evidence>
<keyword evidence="3" id="KW-1185">Reference proteome</keyword>
<feature type="region of interest" description="Disordered" evidence="1">
    <location>
        <begin position="210"/>
        <end position="246"/>
    </location>
</feature>
<dbReference type="Proteomes" id="UP001221142">
    <property type="component" value="Unassembled WGS sequence"/>
</dbReference>
<comment type="caution">
    <text evidence="2">The sequence shown here is derived from an EMBL/GenBank/DDBJ whole genome shotgun (WGS) entry which is preliminary data.</text>
</comment>
<reference evidence="2" key="1">
    <citation type="submission" date="2023-03" db="EMBL/GenBank/DDBJ databases">
        <title>Massive genome expansion in bonnet fungi (Mycena s.s.) driven by repeated elements and novel gene families across ecological guilds.</title>
        <authorList>
            <consortium name="Lawrence Berkeley National Laboratory"/>
            <person name="Harder C.B."/>
            <person name="Miyauchi S."/>
            <person name="Viragh M."/>
            <person name="Kuo A."/>
            <person name="Thoen E."/>
            <person name="Andreopoulos B."/>
            <person name="Lu D."/>
            <person name="Skrede I."/>
            <person name="Drula E."/>
            <person name="Henrissat B."/>
            <person name="Morin E."/>
            <person name="Kohler A."/>
            <person name="Barry K."/>
            <person name="LaButti K."/>
            <person name="Morin E."/>
            <person name="Salamov A."/>
            <person name="Lipzen A."/>
            <person name="Mereny Z."/>
            <person name="Hegedus B."/>
            <person name="Baldrian P."/>
            <person name="Stursova M."/>
            <person name="Weitz H."/>
            <person name="Taylor A."/>
            <person name="Grigoriev I.V."/>
            <person name="Nagy L.G."/>
            <person name="Martin F."/>
            <person name="Kauserud H."/>
        </authorList>
    </citation>
    <scope>NUCLEOTIDE SEQUENCE</scope>
    <source>
        <strain evidence="2">9284</strain>
    </source>
</reference>
<proteinExistence type="predicted"/>
<accession>A0AAD7BFA6</accession>
<name>A0AAD7BFA6_9AGAR</name>